<feature type="transmembrane region" description="Helical" evidence="4">
    <location>
        <begin position="103"/>
        <end position="122"/>
    </location>
</feature>
<dbReference type="InterPro" id="IPR020846">
    <property type="entry name" value="MFS_dom"/>
</dbReference>
<evidence type="ECO:0000256" key="4">
    <source>
        <dbReference type="SAM" id="Phobius"/>
    </source>
</evidence>
<dbReference type="PROSITE" id="PS50850">
    <property type="entry name" value="MFS"/>
    <property type="match status" value="1"/>
</dbReference>
<dbReference type="OrthoDB" id="9781976at2"/>
<feature type="transmembrane region" description="Helical" evidence="4">
    <location>
        <begin position="76"/>
        <end position="97"/>
    </location>
</feature>
<dbReference type="Proteomes" id="UP000295783">
    <property type="component" value="Unassembled WGS sequence"/>
</dbReference>
<feature type="transmembrane region" description="Helical" evidence="4">
    <location>
        <begin position="44"/>
        <end position="64"/>
    </location>
</feature>
<feature type="transmembrane region" description="Helical" evidence="4">
    <location>
        <begin position="356"/>
        <end position="378"/>
    </location>
</feature>
<proteinExistence type="predicted"/>
<dbReference type="PANTHER" id="PTHR23521">
    <property type="entry name" value="TRANSPORTER MFS SUPERFAMILY"/>
    <property type="match status" value="1"/>
</dbReference>
<reference evidence="6 7" key="1">
    <citation type="submission" date="2019-03" db="EMBL/GenBank/DDBJ databases">
        <title>Genomic Encyclopedia of Type Strains, Phase III (KMG-III): the genomes of soil and plant-associated and newly described type strains.</title>
        <authorList>
            <person name="Whitman W."/>
        </authorList>
    </citation>
    <scope>NUCLEOTIDE SEQUENCE [LARGE SCALE GENOMIC DNA]</scope>
    <source>
        <strain evidence="6 7">CGMCC 1.7660</strain>
    </source>
</reference>
<keyword evidence="2 4" id="KW-1133">Transmembrane helix</keyword>
<sequence>MLNRKWRALSLLLLAEILALSLWFSATAVVPALRREVGLDALVAALFTSAVQAGFVAGTLLSALLGLADRLDPRRFFAAACLVAAGANAAILILPPAQLNGPYLVPLLRFVTGMAMAGIYPVGMKLAATWARSGDGRSDLGRLVGLLVGALTLGSALPHLVNAQLVNAPGGLDWRFAIATTSGAALAAAGLILLAEIGPARATPRAFHPREVLAAWRERPLRLANLGYLGHMWELYAMWAWIALFLQASLALNPDGLAGAELAQAPLLGAFAAIAAGALGCVAGGWLADRWGRTTLTIGALAVSGSCALLSGAVFGGPLVALLALCLVWGFSIVADSAQFSASISELARPDLTGTMLTIQTCAGFLLTLVTIHLVPFFAEALGWRYAFIFLALGPVIGIIAMARLRGLPEASRLAGGRR</sequence>
<feature type="transmembrane region" description="Helical" evidence="4">
    <location>
        <begin position="143"/>
        <end position="162"/>
    </location>
</feature>
<organism evidence="6 7">
    <name type="scientific">Dongia mobilis</name>
    <dbReference type="NCBI Taxonomy" id="578943"/>
    <lineage>
        <taxon>Bacteria</taxon>
        <taxon>Pseudomonadati</taxon>
        <taxon>Pseudomonadota</taxon>
        <taxon>Alphaproteobacteria</taxon>
        <taxon>Rhodospirillales</taxon>
        <taxon>Dongiaceae</taxon>
        <taxon>Dongia</taxon>
    </lineage>
</organism>
<keyword evidence="3 4" id="KW-0472">Membrane</keyword>
<feature type="transmembrane region" description="Helical" evidence="4">
    <location>
        <begin position="384"/>
        <end position="403"/>
    </location>
</feature>
<name>A0A4R6WSR5_9PROT</name>
<dbReference type="SUPFAM" id="SSF103473">
    <property type="entry name" value="MFS general substrate transporter"/>
    <property type="match status" value="1"/>
</dbReference>
<evidence type="ECO:0000259" key="5">
    <source>
        <dbReference type="PROSITE" id="PS50850"/>
    </source>
</evidence>
<keyword evidence="1 4" id="KW-0812">Transmembrane</keyword>
<dbReference type="PANTHER" id="PTHR23521:SF3">
    <property type="entry name" value="MFS TRANSPORTER"/>
    <property type="match status" value="1"/>
</dbReference>
<dbReference type="GO" id="GO:0022857">
    <property type="term" value="F:transmembrane transporter activity"/>
    <property type="evidence" value="ECO:0007669"/>
    <property type="project" value="InterPro"/>
</dbReference>
<gene>
    <name evidence="6" type="ORF">A8950_1135</name>
</gene>
<dbReference type="Pfam" id="PF07690">
    <property type="entry name" value="MFS_1"/>
    <property type="match status" value="1"/>
</dbReference>
<evidence type="ECO:0000313" key="7">
    <source>
        <dbReference type="Proteomes" id="UP000295783"/>
    </source>
</evidence>
<dbReference type="AlphaFoldDB" id="A0A4R6WSR5"/>
<comment type="caution">
    <text evidence="6">The sequence shown here is derived from an EMBL/GenBank/DDBJ whole genome shotgun (WGS) entry which is preliminary data.</text>
</comment>
<dbReference type="EMBL" id="SNYW01000006">
    <property type="protein sequence ID" value="TDQ84576.1"/>
    <property type="molecule type" value="Genomic_DNA"/>
</dbReference>
<evidence type="ECO:0000256" key="3">
    <source>
        <dbReference type="ARBA" id="ARBA00023136"/>
    </source>
</evidence>
<dbReference type="Gene3D" id="1.20.1250.20">
    <property type="entry name" value="MFS general substrate transporter like domains"/>
    <property type="match status" value="2"/>
</dbReference>
<evidence type="ECO:0000256" key="2">
    <source>
        <dbReference type="ARBA" id="ARBA00022989"/>
    </source>
</evidence>
<feature type="transmembrane region" description="Helical" evidence="4">
    <location>
        <begin position="226"/>
        <end position="247"/>
    </location>
</feature>
<protein>
    <submittedName>
        <fullName evidence="6">Putative MFS family arabinose efflux permease</fullName>
    </submittedName>
</protein>
<evidence type="ECO:0000256" key="1">
    <source>
        <dbReference type="ARBA" id="ARBA00022692"/>
    </source>
</evidence>
<dbReference type="GO" id="GO:0005886">
    <property type="term" value="C:plasma membrane"/>
    <property type="evidence" value="ECO:0007669"/>
    <property type="project" value="TreeGrafter"/>
</dbReference>
<feature type="domain" description="Major facilitator superfamily (MFS) profile" evidence="5">
    <location>
        <begin position="220"/>
        <end position="419"/>
    </location>
</feature>
<evidence type="ECO:0000313" key="6">
    <source>
        <dbReference type="EMBL" id="TDQ84576.1"/>
    </source>
</evidence>
<dbReference type="InterPro" id="IPR011701">
    <property type="entry name" value="MFS"/>
</dbReference>
<feature type="transmembrane region" description="Helical" evidence="4">
    <location>
        <begin position="267"/>
        <end position="288"/>
    </location>
</feature>
<dbReference type="RefSeq" id="WP_133612591.1">
    <property type="nucleotide sequence ID" value="NZ_SNYW01000006.1"/>
</dbReference>
<feature type="transmembrane region" description="Helical" evidence="4">
    <location>
        <begin position="174"/>
        <end position="195"/>
    </location>
</feature>
<keyword evidence="7" id="KW-1185">Reference proteome</keyword>
<accession>A0A4R6WSR5</accession>
<dbReference type="InterPro" id="IPR036259">
    <property type="entry name" value="MFS_trans_sf"/>
</dbReference>